<dbReference type="EMBL" id="CADCXN010000002">
    <property type="protein sequence ID" value="CAA9889395.1"/>
    <property type="molecule type" value="Genomic_DNA"/>
</dbReference>
<keyword evidence="1" id="KW-0812">Transmembrane</keyword>
<evidence type="ECO:0000256" key="1">
    <source>
        <dbReference type="SAM" id="Phobius"/>
    </source>
</evidence>
<keyword evidence="1" id="KW-0472">Membrane</keyword>
<reference evidence="2 3" key="1">
    <citation type="submission" date="2020-02" db="EMBL/GenBank/DDBJ databases">
        <authorList>
            <person name="Hogendoorn C."/>
        </authorList>
    </citation>
    <scope>NUCLEOTIDE SEQUENCE [LARGE SCALE GENOMIC DNA]</scope>
    <source>
        <strain evidence="2">METHB21</strain>
    </source>
</reference>
<organism evidence="2 3">
    <name type="scientific">Candidatus Methylobacter favarea</name>
    <dbReference type="NCBI Taxonomy" id="2707345"/>
    <lineage>
        <taxon>Bacteria</taxon>
        <taxon>Pseudomonadati</taxon>
        <taxon>Pseudomonadota</taxon>
        <taxon>Gammaproteobacteria</taxon>
        <taxon>Methylococcales</taxon>
        <taxon>Methylococcaceae</taxon>
        <taxon>Methylobacter</taxon>
    </lineage>
</organism>
<evidence type="ECO:0000313" key="3">
    <source>
        <dbReference type="Proteomes" id="UP000494216"/>
    </source>
</evidence>
<feature type="transmembrane region" description="Helical" evidence="1">
    <location>
        <begin position="6"/>
        <end position="21"/>
    </location>
</feature>
<name>A0A8S0X6P1_9GAMM</name>
<dbReference type="Proteomes" id="UP000494216">
    <property type="component" value="Unassembled WGS sequence"/>
</dbReference>
<comment type="caution">
    <text evidence="2">The sequence shown here is derived from an EMBL/GenBank/DDBJ whole genome shotgun (WGS) entry which is preliminary data.</text>
</comment>
<protein>
    <submittedName>
        <fullName evidence="2">Uncharacterized protein</fullName>
    </submittedName>
</protein>
<sequence length="158" mass="17610">MSEGLFILTTIFVAYVVYVMVNERKANAKSITPTVRPDQQLGPVEPSMPLAVEKPSVTSAANKMAEDKQKKPEIIKSAAVNEAQRAQASGKKGIKDPKTGEIATAYYNYRFTKRWIKEALVAEGLLEKVYKNNELDAETEAKIKDAIQKLEAMDKYRA</sequence>
<proteinExistence type="predicted"/>
<keyword evidence="3" id="KW-1185">Reference proteome</keyword>
<gene>
    <name evidence="2" type="ORF">METHB2_100036</name>
</gene>
<dbReference type="RefSeq" id="WP_174624420.1">
    <property type="nucleotide sequence ID" value="NZ_CADCXN010000002.1"/>
</dbReference>
<keyword evidence="1" id="KW-1133">Transmembrane helix</keyword>
<dbReference type="AlphaFoldDB" id="A0A8S0X6P1"/>
<accession>A0A8S0X6P1</accession>
<evidence type="ECO:0000313" key="2">
    <source>
        <dbReference type="EMBL" id="CAA9889395.1"/>
    </source>
</evidence>